<dbReference type="PANTHER" id="PTHR38791">
    <property type="entry name" value="ZN(II)2CYS6 TRANSCRIPTION FACTOR (EUROFUNG)-RELATED-RELATED"/>
    <property type="match status" value="1"/>
</dbReference>
<dbReference type="PROSITE" id="PS50048">
    <property type="entry name" value="ZN2_CY6_FUNGAL_2"/>
    <property type="match status" value="1"/>
</dbReference>
<dbReference type="GO" id="GO:0000981">
    <property type="term" value="F:DNA-binding transcription factor activity, RNA polymerase II-specific"/>
    <property type="evidence" value="ECO:0007669"/>
    <property type="project" value="InterPro"/>
</dbReference>
<dbReference type="GO" id="GO:0008270">
    <property type="term" value="F:zinc ion binding"/>
    <property type="evidence" value="ECO:0007669"/>
    <property type="project" value="InterPro"/>
</dbReference>
<dbReference type="InterPro" id="IPR001138">
    <property type="entry name" value="Zn2Cys6_DnaBD"/>
</dbReference>
<sequence>MVNTGQPSKACRTCLERKLKCDESKPVCRKCLKYRRPCRYRDPFEIRIRDETQSTVRKAQGKTRSPDKLRHDGPPEATILPTLQVPLDEQAQCFFLANFVPAWAPESNPGSFNFILPFLRSSKTKDPMVSACWTAASIATLAGRPNSRALLSRARTHYHLALAKLNKALADPIRARGNDCLLSVILLSIYEGFAGGDDVLVGWKCHMSGAQALIRLRGFKDVVSTPEGIDMFLYVRAVMIRHYTFRSSDVPSANELQWWAGRVGNGEANHAALLMNMKTVLLKAEAAAIFRSGSRTPQSVERSLELHRKCKETVANLGSWLKSSPPKWQAAAVHTTDEALRARTNESVEPPGGRCHTYSSVWVAAKRVNCSASRILLTGIMIRCLRRIYYPADCTATPDYTEAVRIGEEEVDNIVAGIPYFFNWTGDSATTPFSPCGNPTAPKGLAGLFCIWPLTIAASSEFATENKGQYIRRHLLSFSEATGSKHAELFSRIATRYQA</sequence>
<feature type="domain" description="Zn(2)-C6 fungal-type" evidence="3">
    <location>
        <begin position="10"/>
        <end position="40"/>
    </location>
</feature>
<keyword evidence="5" id="KW-1185">Reference proteome</keyword>
<dbReference type="Pfam" id="PF00172">
    <property type="entry name" value="Zn_clus"/>
    <property type="match status" value="1"/>
</dbReference>
<dbReference type="CDD" id="cd00067">
    <property type="entry name" value="GAL4"/>
    <property type="match status" value="1"/>
</dbReference>
<gene>
    <name evidence="4" type="ORF">QBC46DRAFT_306047</name>
</gene>
<dbReference type="Pfam" id="PF11951">
    <property type="entry name" value="Fungal_trans_2"/>
    <property type="match status" value="1"/>
</dbReference>
<protein>
    <recommendedName>
        <fullName evidence="3">Zn(2)-C6 fungal-type domain-containing protein</fullName>
    </recommendedName>
</protein>
<dbReference type="PANTHER" id="PTHR38791:SF13">
    <property type="entry name" value="ZN(2)-C6 FUNGAL-TYPE DOMAIN-CONTAINING PROTEIN"/>
    <property type="match status" value="1"/>
</dbReference>
<feature type="region of interest" description="Disordered" evidence="2">
    <location>
        <begin position="51"/>
        <end position="75"/>
    </location>
</feature>
<name>A0AAN6NGW7_9PEZI</name>
<organism evidence="4 5">
    <name type="scientific">Diplogelasinospora grovesii</name>
    <dbReference type="NCBI Taxonomy" id="303347"/>
    <lineage>
        <taxon>Eukaryota</taxon>
        <taxon>Fungi</taxon>
        <taxon>Dikarya</taxon>
        <taxon>Ascomycota</taxon>
        <taxon>Pezizomycotina</taxon>
        <taxon>Sordariomycetes</taxon>
        <taxon>Sordariomycetidae</taxon>
        <taxon>Sordariales</taxon>
        <taxon>Diplogelasinosporaceae</taxon>
        <taxon>Diplogelasinospora</taxon>
    </lineage>
</organism>
<dbReference type="SMART" id="SM00066">
    <property type="entry name" value="GAL4"/>
    <property type="match status" value="1"/>
</dbReference>
<evidence type="ECO:0000259" key="3">
    <source>
        <dbReference type="PROSITE" id="PS50048"/>
    </source>
</evidence>
<dbReference type="InterPro" id="IPR021858">
    <property type="entry name" value="Fun_TF"/>
</dbReference>
<dbReference type="InterPro" id="IPR036864">
    <property type="entry name" value="Zn2-C6_fun-type_DNA-bd_sf"/>
</dbReference>
<dbReference type="Gene3D" id="4.10.240.10">
    <property type="entry name" value="Zn(2)-C6 fungal-type DNA-binding domain"/>
    <property type="match status" value="1"/>
</dbReference>
<reference evidence="5" key="1">
    <citation type="journal article" date="2023" name="Mol. Phylogenet. Evol.">
        <title>Genome-scale phylogeny and comparative genomics of the fungal order Sordariales.</title>
        <authorList>
            <person name="Hensen N."/>
            <person name="Bonometti L."/>
            <person name="Westerberg I."/>
            <person name="Brannstrom I.O."/>
            <person name="Guillou S."/>
            <person name="Cros-Aarteil S."/>
            <person name="Calhoun S."/>
            <person name="Haridas S."/>
            <person name="Kuo A."/>
            <person name="Mondo S."/>
            <person name="Pangilinan J."/>
            <person name="Riley R."/>
            <person name="LaButti K."/>
            <person name="Andreopoulos B."/>
            <person name="Lipzen A."/>
            <person name="Chen C."/>
            <person name="Yan M."/>
            <person name="Daum C."/>
            <person name="Ng V."/>
            <person name="Clum A."/>
            <person name="Steindorff A."/>
            <person name="Ohm R.A."/>
            <person name="Martin F."/>
            <person name="Silar P."/>
            <person name="Natvig D.O."/>
            <person name="Lalanne C."/>
            <person name="Gautier V."/>
            <person name="Ament-Velasquez S.L."/>
            <person name="Kruys A."/>
            <person name="Hutchinson M.I."/>
            <person name="Powell A.J."/>
            <person name="Barry K."/>
            <person name="Miller A.N."/>
            <person name="Grigoriev I.V."/>
            <person name="Debuchy R."/>
            <person name="Gladieux P."/>
            <person name="Hiltunen Thoren M."/>
            <person name="Johannesson H."/>
        </authorList>
    </citation>
    <scope>NUCLEOTIDE SEQUENCE [LARGE SCALE GENOMIC DNA]</scope>
    <source>
        <strain evidence="5">CBS 340.73</strain>
    </source>
</reference>
<evidence type="ECO:0000313" key="5">
    <source>
        <dbReference type="Proteomes" id="UP001303473"/>
    </source>
</evidence>
<feature type="compositionally biased region" description="Basic and acidic residues" evidence="2">
    <location>
        <begin position="64"/>
        <end position="74"/>
    </location>
</feature>
<dbReference type="SUPFAM" id="SSF57701">
    <property type="entry name" value="Zn2/Cys6 DNA-binding domain"/>
    <property type="match status" value="1"/>
</dbReference>
<keyword evidence="1" id="KW-0539">Nucleus</keyword>
<comment type="caution">
    <text evidence="4">The sequence shown here is derived from an EMBL/GenBank/DDBJ whole genome shotgun (WGS) entry which is preliminary data.</text>
</comment>
<dbReference type="InterPro" id="IPR053175">
    <property type="entry name" value="DHMBA_Reg_Transcription_Factor"/>
</dbReference>
<evidence type="ECO:0000256" key="2">
    <source>
        <dbReference type="SAM" id="MobiDB-lite"/>
    </source>
</evidence>
<accession>A0AAN6NGW7</accession>
<dbReference type="AlphaFoldDB" id="A0AAN6NGW7"/>
<dbReference type="Proteomes" id="UP001303473">
    <property type="component" value="Unassembled WGS sequence"/>
</dbReference>
<evidence type="ECO:0000256" key="1">
    <source>
        <dbReference type="ARBA" id="ARBA00023242"/>
    </source>
</evidence>
<evidence type="ECO:0000313" key="4">
    <source>
        <dbReference type="EMBL" id="KAK3943898.1"/>
    </source>
</evidence>
<dbReference type="EMBL" id="MU853762">
    <property type="protein sequence ID" value="KAK3943898.1"/>
    <property type="molecule type" value="Genomic_DNA"/>
</dbReference>
<proteinExistence type="predicted"/>